<reference evidence="4" key="1">
    <citation type="journal article" date="2020" name="PLoS Negl. Trop. Dis.">
        <title>High-quality nuclear genome for Sarcoptes scabiei-A critical resource for a neglected parasite.</title>
        <authorList>
            <person name="Korhonen P.K."/>
            <person name="Gasser R.B."/>
            <person name="Ma G."/>
            <person name="Wang T."/>
            <person name="Stroehlein A.J."/>
            <person name="Young N.D."/>
            <person name="Ang C.S."/>
            <person name="Fernando D.D."/>
            <person name="Lu H.C."/>
            <person name="Taylor S."/>
            <person name="Reynolds S.L."/>
            <person name="Mofiz E."/>
            <person name="Najaraj S.H."/>
            <person name="Gowda H."/>
            <person name="Madugundu A."/>
            <person name="Renuse S."/>
            <person name="Holt D."/>
            <person name="Pandey A."/>
            <person name="Papenfuss A.T."/>
            <person name="Fischer K."/>
        </authorList>
    </citation>
    <scope>NUCLEOTIDE SEQUENCE [LARGE SCALE GENOMIC DNA]</scope>
</reference>
<dbReference type="EMBL" id="WVUK01000064">
    <property type="protein sequence ID" value="KAF7489770.1"/>
    <property type="molecule type" value="Genomic_DNA"/>
</dbReference>
<name>A0A834R4X4_SARSC</name>
<feature type="region of interest" description="Disordered" evidence="1">
    <location>
        <begin position="1"/>
        <end position="28"/>
    </location>
</feature>
<feature type="compositionally biased region" description="Basic and acidic residues" evidence="1">
    <location>
        <begin position="185"/>
        <end position="203"/>
    </location>
</feature>
<dbReference type="Proteomes" id="UP000070412">
    <property type="component" value="Unassembled WGS sequence"/>
</dbReference>
<feature type="compositionally biased region" description="Basic and acidic residues" evidence="1">
    <location>
        <begin position="1"/>
        <end position="23"/>
    </location>
</feature>
<feature type="compositionally biased region" description="Basic and acidic residues" evidence="1">
    <location>
        <begin position="152"/>
        <end position="165"/>
    </location>
</feature>
<feature type="compositionally biased region" description="Basic and acidic residues" evidence="1">
    <location>
        <begin position="49"/>
        <end position="63"/>
    </location>
</feature>
<feature type="region of interest" description="Disordered" evidence="1">
    <location>
        <begin position="49"/>
        <end position="265"/>
    </location>
</feature>
<gene>
    <name evidence="2" type="ORF">SSS_210</name>
</gene>
<protein>
    <submittedName>
        <fullName evidence="2 3">Uncharacterized protein</fullName>
    </submittedName>
</protein>
<keyword evidence="4" id="KW-1185">Reference proteome</keyword>
<evidence type="ECO:0000313" key="3">
    <source>
        <dbReference type="EnsemblMetazoa" id="KAF7489770.1"/>
    </source>
</evidence>
<evidence type="ECO:0000313" key="4">
    <source>
        <dbReference type="Proteomes" id="UP000070412"/>
    </source>
</evidence>
<reference evidence="3" key="3">
    <citation type="submission" date="2022-06" db="UniProtKB">
        <authorList>
            <consortium name="EnsemblMetazoa"/>
        </authorList>
    </citation>
    <scope>IDENTIFICATION</scope>
</reference>
<feature type="compositionally biased region" description="Basic residues" evidence="1">
    <location>
        <begin position="110"/>
        <end position="146"/>
    </location>
</feature>
<organism evidence="2">
    <name type="scientific">Sarcoptes scabiei</name>
    <name type="common">Itch mite</name>
    <name type="synonym">Acarus scabiei</name>
    <dbReference type="NCBI Taxonomy" id="52283"/>
    <lineage>
        <taxon>Eukaryota</taxon>
        <taxon>Metazoa</taxon>
        <taxon>Ecdysozoa</taxon>
        <taxon>Arthropoda</taxon>
        <taxon>Chelicerata</taxon>
        <taxon>Arachnida</taxon>
        <taxon>Acari</taxon>
        <taxon>Acariformes</taxon>
        <taxon>Sarcoptiformes</taxon>
        <taxon>Astigmata</taxon>
        <taxon>Psoroptidia</taxon>
        <taxon>Sarcoptoidea</taxon>
        <taxon>Sarcoptidae</taxon>
        <taxon>Sarcoptinae</taxon>
        <taxon>Sarcoptes</taxon>
    </lineage>
</organism>
<evidence type="ECO:0000313" key="2">
    <source>
        <dbReference type="EMBL" id="KAF7489770.1"/>
    </source>
</evidence>
<evidence type="ECO:0000256" key="1">
    <source>
        <dbReference type="SAM" id="MobiDB-lite"/>
    </source>
</evidence>
<feature type="compositionally biased region" description="Basic residues" evidence="1">
    <location>
        <begin position="204"/>
        <end position="225"/>
    </location>
</feature>
<proteinExistence type="predicted"/>
<sequence length="283" mass="33271">MPNAREEEKRKDFDDDAEIDPKAIEPGQTYLIAPDDYLHIYCKDQNTIKKDGSEQNCNKKIDCESSSDDDDVGANEIDQRRLDELDCDLLDESNGPRKRSSSSLMTNKSSSKHHHHHHHRHRHHCHHRNRHHQHPHHHHHHHHRPRQQQTDAEGKEKSQSLDRKTKSSKLKKTKRYDLASPEIMKSSKERFDRYDHIRREQTLSRKRFKHQPNRNRKSKTGKKLRSPSPMEIGAAVRKQSSSKNVLQQPEESLGRKSLNEIDSAPTALIAPDDYLHIYKREKN</sequence>
<dbReference type="EnsemblMetazoa" id="SSS_210s_mrna">
    <property type="protein sequence ID" value="KAF7489770.1"/>
    <property type="gene ID" value="SSS_210"/>
</dbReference>
<reference evidence="2" key="2">
    <citation type="submission" date="2020-01" db="EMBL/GenBank/DDBJ databases">
        <authorList>
            <person name="Korhonen P.K.K."/>
            <person name="Guangxu M.G."/>
            <person name="Wang T.W."/>
            <person name="Stroehlein A.J.S."/>
            <person name="Young N.D."/>
            <person name="Ang C.-S.A."/>
            <person name="Fernando D.W.F."/>
            <person name="Lu H.L."/>
            <person name="Taylor S.T."/>
            <person name="Ehtesham M.E.M."/>
            <person name="Najaraj S.H.N."/>
            <person name="Harsha G.H.G."/>
            <person name="Madugundu A.M."/>
            <person name="Renuse S.R."/>
            <person name="Holt D.H."/>
            <person name="Pandey A.P."/>
            <person name="Papenfuss A.P."/>
            <person name="Gasser R.B.G."/>
            <person name="Fischer K.F."/>
        </authorList>
    </citation>
    <scope>NUCLEOTIDE SEQUENCE</scope>
    <source>
        <strain evidence="2">SSS_KF_BRIS2020</strain>
    </source>
</reference>
<accession>A0A834R4X4</accession>
<feature type="compositionally biased region" description="Polar residues" evidence="1">
    <location>
        <begin position="238"/>
        <end position="250"/>
    </location>
</feature>
<dbReference type="AlphaFoldDB" id="A0A834R4X4"/>